<gene>
    <name evidence="2" type="ORF">COU15_03365</name>
</gene>
<dbReference type="SUPFAM" id="SSF63817">
    <property type="entry name" value="Sortase"/>
    <property type="match status" value="1"/>
</dbReference>
<dbReference type="Gene3D" id="2.40.260.10">
    <property type="entry name" value="Sortase"/>
    <property type="match status" value="1"/>
</dbReference>
<protein>
    <recommendedName>
        <fullName evidence="4">Sortase</fullName>
    </recommendedName>
</protein>
<accession>A0A2H0UEW3</accession>
<sequence>MVFCWVESSLGSCPQLPSKGEQLCFLASGGWHKIGMKSLQSITAKPWTSLGVYLAVFFISATFLHLVDFFPEAPLNEETAETNIASGAGASLSQQVVREAETETQRVVETETGESQYTASEEPRKIVIPKIGVNTPIVNPASTNLEVLDNALLQGAVRYPGSGLLGQNATVFLFGHQSGLPVVRNQAFKAFNDLQNLVVGDSIYVSSGTAEYEYRVRSVTLVNADDALIPLSDTEGNLMLSTCNSFGDPGERYVVDAELVTKRTL</sequence>
<dbReference type="EMBL" id="PFBH01000021">
    <property type="protein sequence ID" value="PIR84964.1"/>
    <property type="molecule type" value="Genomic_DNA"/>
</dbReference>
<evidence type="ECO:0000256" key="1">
    <source>
        <dbReference type="ARBA" id="ARBA00022801"/>
    </source>
</evidence>
<proteinExistence type="predicted"/>
<dbReference type="GO" id="GO:0016787">
    <property type="term" value="F:hydrolase activity"/>
    <property type="evidence" value="ECO:0007669"/>
    <property type="project" value="UniProtKB-KW"/>
</dbReference>
<dbReference type="Pfam" id="PF04203">
    <property type="entry name" value="Sortase"/>
    <property type="match status" value="1"/>
</dbReference>
<name>A0A2H0UEW3_9BACT</name>
<organism evidence="2 3">
    <name type="scientific">Candidatus Kaiserbacteria bacterium CG10_big_fil_rev_8_21_14_0_10_45_20</name>
    <dbReference type="NCBI Taxonomy" id="1974607"/>
    <lineage>
        <taxon>Bacteria</taxon>
        <taxon>Candidatus Kaiseribacteriota</taxon>
    </lineage>
</organism>
<dbReference type="Proteomes" id="UP000229315">
    <property type="component" value="Unassembled WGS sequence"/>
</dbReference>
<dbReference type="InterPro" id="IPR023365">
    <property type="entry name" value="Sortase_dom-sf"/>
</dbReference>
<evidence type="ECO:0008006" key="4">
    <source>
        <dbReference type="Google" id="ProtNLM"/>
    </source>
</evidence>
<comment type="caution">
    <text evidence="2">The sequence shown here is derived from an EMBL/GenBank/DDBJ whole genome shotgun (WGS) entry which is preliminary data.</text>
</comment>
<evidence type="ECO:0000313" key="2">
    <source>
        <dbReference type="EMBL" id="PIR84964.1"/>
    </source>
</evidence>
<reference evidence="3" key="1">
    <citation type="submission" date="2017-09" db="EMBL/GenBank/DDBJ databases">
        <title>Depth-based differentiation of microbial function through sediment-hosted aquifers and enrichment of novel symbionts in the deep terrestrial subsurface.</title>
        <authorList>
            <person name="Probst A.J."/>
            <person name="Ladd B."/>
            <person name="Jarett J.K."/>
            <person name="Geller-Mcgrath D.E."/>
            <person name="Sieber C.M.K."/>
            <person name="Emerson J.B."/>
            <person name="Anantharaman K."/>
            <person name="Thomas B.C."/>
            <person name="Malmstrom R."/>
            <person name="Stieglmeier M."/>
            <person name="Klingl A."/>
            <person name="Woyke T."/>
            <person name="Ryan C.M."/>
            <person name="Banfield J.F."/>
        </authorList>
    </citation>
    <scope>NUCLEOTIDE SEQUENCE [LARGE SCALE GENOMIC DNA]</scope>
</reference>
<evidence type="ECO:0000313" key="3">
    <source>
        <dbReference type="Proteomes" id="UP000229315"/>
    </source>
</evidence>
<dbReference type="InterPro" id="IPR005754">
    <property type="entry name" value="Sortase"/>
</dbReference>
<dbReference type="AlphaFoldDB" id="A0A2H0UEW3"/>
<keyword evidence="1" id="KW-0378">Hydrolase</keyword>